<evidence type="ECO:0000313" key="1">
    <source>
        <dbReference type="EMBL" id="KAF7275918.1"/>
    </source>
</evidence>
<dbReference type="AlphaFoldDB" id="A0A834ID78"/>
<comment type="caution">
    <text evidence="1">The sequence shown here is derived from an EMBL/GenBank/DDBJ whole genome shotgun (WGS) entry which is preliminary data.</text>
</comment>
<dbReference type="InterPro" id="IPR027993">
    <property type="entry name" value="DUF4495"/>
</dbReference>
<dbReference type="PANTHER" id="PTHR33960:SF1">
    <property type="entry name" value="SIMILAR TO KIAA0825 PROTEIN"/>
    <property type="match status" value="1"/>
</dbReference>
<dbReference type="EMBL" id="JAACXV010008783">
    <property type="protein sequence ID" value="KAF7275918.1"/>
    <property type="molecule type" value="Genomic_DNA"/>
</dbReference>
<protein>
    <submittedName>
        <fullName evidence="1">Uncharacterized protein</fullName>
    </submittedName>
</protein>
<accession>A0A834ID78</accession>
<sequence>MEVMEDGNLMDKVNILIQRDLEYYKNKQAVLQETICPGIIGGRLDFPRSASFAAVKLVLWWEDEYIAAYKKSSGFFQKGARNSRGSIEAFGGCGGIVKSSDPSKFISAVSKSADQLLEHLHVLTQEALDHADLTVLTGTIGAAALLKNCLWFYIQTLKETKSSVDLLQSGYKKYHEMCEALAERLLDLHCRLLSLYILQDADCLDWENRKPFFESERGSYIIQMWWLYMQGTKEDLWNTVPPKMAQRVFSGMLNESLTILTVRYTQSSPSQARSELLLVDISNLLLCVAQLLPSICDSAEEYIGLSGSSKSKILRDVHVKCHDLFCCFLLRGAPLDTLYKIFKKDPDFIELYKTKSNNIDQWIIYALPNIFKSPGPSNNSELNDDISLALDLMVLLAQPQPNWSLLLKILCRNKFKILQTIMNTFLKMPNTADKSVTQKPSDCGNFLCPVDGSCRNVDSATRTMHAGHHYDLILACTEVLLCVGNDKEIEDILIEGVRKQADWEKCFERRHVWNQIRYPWYEAILDIAMPIFPLVVETVLNALQTGATMYQAMSLIIASLGQFLDAIDPSLIRVSHLFQEVIPVEITPVGGSVLMQILISGLYSYFLDISANALPKKGVSFKNIRRDTSTKSEEGNSSTKYNDTSIDDIAIAAAESLCSIDEDNKHTDQIEDFLKQANIYKDDMIDTDDSGSKKIEKNQQMLEILVSDLLMTNQGKKALKTLFHFIKTNNEWLYVMLKTNESKTAKIPNRVTQQNETLLHKMFHIGDTPFDQLLTKQLKPNWHLLLQNPLSLTVERIWMQISQRWEFTHTSTSRLSTHDLHIVNNLVTVLKQ</sequence>
<dbReference type="Pfam" id="PF14906">
    <property type="entry name" value="DUF4495"/>
    <property type="match status" value="1"/>
</dbReference>
<dbReference type="PANTHER" id="PTHR33960">
    <property type="entry name" value="SIMILAR TO KIAA0825 PROTEIN"/>
    <property type="match status" value="1"/>
</dbReference>
<proteinExistence type="predicted"/>
<gene>
    <name evidence="1" type="ORF">GWI33_011144</name>
</gene>
<name>A0A834ID78_RHYFE</name>
<organism evidence="1 2">
    <name type="scientific">Rhynchophorus ferrugineus</name>
    <name type="common">Red palm weevil</name>
    <name type="synonym">Curculio ferrugineus</name>
    <dbReference type="NCBI Taxonomy" id="354439"/>
    <lineage>
        <taxon>Eukaryota</taxon>
        <taxon>Metazoa</taxon>
        <taxon>Ecdysozoa</taxon>
        <taxon>Arthropoda</taxon>
        <taxon>Hexapoda</taxon>
        <taxon>Insecta</taxon>
        <taxon>Pterygota</taxon>
        <taxon>Neoptera</taxon>
        <taxon>Endopterygota</taxon>
        <taxon>Coleoptera</taxon>
        <taxon>Polyphaga</taxon>
        <taxon>Cucujiformia</taxon>
        <taxon>Curculionidae</taxon>
        <taxon>Dryophthorinae</taxon>
        <taxon>Rhynchophorus</taxon>
    </lineage>
</organism>
<dbReference type="Proteomes" id="UP000625711">
    <property type="component" value="Unassembled WGS sequence"/>
</dbReference>
<keyword evidence="2" id="KW-1185">Reference proteome</keyword>
<dbReference type="OrthoDB" id="10007406at2759"/>
<reference evidence="1" key="1">
    <citation type="submission" date="2020-08" db="EMBL/GenBank/DDBJ databases">
        <title>Genome sequencing and assembly of the red palm weevil Rhynchophorus ferrugineus.</title>
        <authorList>
            <person name="Dias G.B."/>
            <person name="Bergman C.M."/>
            <person name="Manee M."/>
        </authorList>
    </citation>
    <scope>NUCLEOTIDE SEQUENCE</scope>
    <source>
        <strain evidence="1">AA-2017</strain>
        <tissue evidence="1">Whole larva</tissue>
    </source>
</reference>
<evidence type="ECO:0000313" key="2">
    <source>
        <dbReference type="Proteomes" id="UP000625711"/>
    </source>
</evidence>